<comment type="subcellular location">
    <subcellularLocation>
        <location evidence="2">Endoplasmic reticulum membrane</location>
        <topology evidence="2">Multi-pass membrane protein</topology>
    </subcellularLocation>
</comment>
<dbReference type="GO" id="GO:0005787">
    <property type="term" value="C:signal peptidase complex"/>
    <property type="evidence" value="ECO:0007669"/>
    <property type="project" value="InterPro"/>
</dbReference>
<keyword evidence="14" id="KW-0325">Glycoprotein</keyword>
<evidence type="ECO:0000256" key="1">
    <source>
        <dbReference type="ARBA" id="ARBA00001947"/>
    </source>
</evidence>
<evidence type="ECO:0000256" key="9">
    <source>
        <dbReference type="ARBA" id="ARBA00022824"/>
    </source>
</evidence>
<feature type="transmembrane region" description="Helical" evidence="16">
    <location>
        <begin position="450"/>
        <end position="471"/>
    </location>
</feature>
<feature type="transmembrane region" description="Helical" evidence="16">
    <location>
        <begin position="755"/>
        <end position="776"/>
    </location>
</feature>
<evidence type="ECO:0000256" key="5">
    <source>
        <dbReference type="ARBA" id="ARBA00022670"/>
    </source>
</evidence>
<gene>
    <name evidence="18" type="ORF">DCAR_031195</name>
</gene>
<name>A0A175YIT8_DAUCS</name>
<dbReference type="GO" id="GO:0008235">
    <property type="term" value="F:metalloexopeptidase activity"/>
    <property type="evidence" value="ECO:0007669"/>
    <property type="project" value="InterPro"/>
</dbReference>
<dbReference type="STRING" id="79200.A0A175YIT8"/>
<dbReference type="Gramene" id="KZM83626">
    <property type="protein sequence ID" value="KZM83626"/>
    <property type="gene ID" value="DCAR_031195"/>
</dbReference>
<dbReference type="InterPro" id="IPR009542">
    <property type="entry name" value="Spc1/SPCS1"/>
</dbReference>
<dbReference type="PANTHER" id="PTHR12147:SF22">
    <property type="entry name" value="ENDOPLASMIC RETICULUM METALLOPEPTIDASE 1"/>
    <property type="match status" value="1"/>
</dbReference>
<keyword evidence="5" id="KW-0645">Protease</keyword>
<feature type="transmembrane region" description="Helical" evidence="16">
    <location>
        <begin position="20"/>
        <end position="38"/>
    </location>
</feature>
<evidence type="ECO:0000256" key="8">
    <source>
        <dbReference type="ARBA" id="ARBA00022801"/>
    </source>
</evidence>
<evidence type="ECO:0000256" key="3">
    <source>
        <dbReference type="ARBA" id="ARBA00005245"/>
    </source>
</evidence>
<comment type="caution">
    <text evidence="18">The sequence shown here is derived from an EMBL/GenBank/DDBJ whole genome shotgun (WGS) entry which is preliminary data.</text>
</comment>
<dbReference type="PANTHER" id="PTHR12147">
    <property type="entry name" value="METALLOPEPTIDASE M28 FAMILY MEMBER"/>
    <property type="match status" value="1"/>
</dbReference>
<keyword evidence="13 16" id="KW-0472">Membrane</keyword>
<dbReference type="Pfam" id="PF04389">
    <property type="entry name" value="Peptidase_M28"/>
    <property type="match status" value="1"/>
</dbReference>
<feature type="transmembrane region" description="Helical" evidence="16">
    <location>
        <begin position="519"/>
        <end position="539"/>
    </location>
</feature>
<dbReference type="Pfam" id="PF06645">
    <property type="entry name" value="SPC12"/>
    <property type="match status" value="1"/>
</dbReference>
<evidence type="ECO:0000256" key="15">
    <source>
        <dbReference type="SAM" id="MobiDB-lite"/>
    </source>
</evidence>
<feature type="transmembrane region" description="Helical" evidence="16">
    <location>
        <begin position="551"/>
        <end position="576"/>
    </location>
</feature>
<feature type="transmembrane region" description="Helical" evidence="16">
    <location>
        <begin position="375"/>
        <end position="392"/>
    </location>
</feature>
<protein>
    <recommendedName>
        <fullName evidence="17">Peptidase M28 domain-containing protein</fullName>
    </recommendedName>
</protein>
<evidence type="ECO:0000256" key="10">
    <source>
        <dbReference type="ARBA" id="ARBA00022833"/>
    </source>
</evidence>
<evidence type="ECO:0000256" key="16">
    <source>
        <dbReference type="SAM" id="Phobius"/>
    </source>
</evidence>
<evidence type="ECO:0000256" key="6">
    <source>
        <dbReference type="ARBA" id="ARBA00022692"/>
    </source>
</evidence>
<organism evidence="18">
    <name type="scientific">Daucus carota subsp. sativus</name>
    <name type="common">Carrot</name>
    <dbReference type="NCBI Taxonomy" id="79200"/>
    <lineage>
        <taxon>Eukaryota</taxon>
        <taxon>Viridiplantae</taxon>
        <taxon>Streptophyta</taxon>
        <taxon>Embryophyta</taxon>
        <taxon>Tracheophyta</taxon>
        <taxon>Spermatophyta</taxon>
        <taxon>Magnoliopsida</taxon>
        <taxon>eudicotyledons</taxon>
        <taxon>Gunneridae</taxon>
        <taxon>Pentapetalae</taxon>
        <taxon>asterids</taxon>
        <taxon>campanulids</taxon>
        <taxon>Apiales</taxon>
        <taxon>Apiaceae</taxon>
        <taxon>Apioideae</taxon>
        <taxon>Scandiceae</taxon>
        <taxon>Daucinae</taxon>
        <taxon>Daucus</taxon>
        <taxon>Daucus sect. Daucus</taxon>
    </lineage>
</organism>
<feature type="domain" description="Peptidase M28" evidence="17">
    <location>
        <begin position="134"/>
        <end position="327"/>
    </location>
</feature>
<reference evidence="18" key="1">
    <citation type="journal article" date="2016" name="Nat. Genet.">
        <title>A high-quality carrot genome assembly provides new insights into carotenoid accumulation and asterid genome evolution.</title>
        <authorList>
            <person name="Iorizzo M."/>
            <person name="Ellison S."/>
            <person name="Senalik D."/>
            <person name="Zeng P."/>
            <person name="Satapoomin P."/>
            <person name="Huang J."/>
            <person name="Bowman M."/>
            <person name="Iovene M."/>
            <person name="Sanseverino W."/>
            <person name="Cavagnaro P."/>
            <person name="Yildiz M."/>
            <person name="Macko-Podgorni A."/>
            <person name="Moranska E."/>
            <person name="Grzebelus E."/>
            <person name="Grzebelus D."/>
            <person name="Ashrafi H."/>
            <person name="Zheng Z."/>
            <person name="Cheng S."/>
            <person name="Spooner D."/>
            <person name="Van Deynze A."/>
            <person name="Simon P."/>
        </authorList>
    </citation>
    <scope>NUCLEOTIDE SEQUENCE [LARGE SCALE GENOMIC DNA]</scope>
    <source>
        <tissue evidence="18">Leaf</tissue>
    </source>
</reference>
<feature type="transmembrane region" description="Helical" evidence="16">
    <location>
        <begin position="629"/>
        <end position="647"/>
    </location>
</feature>
<accession>A0A175YIT8</accession>
<evidence type="ECO:0000256" key="12">
    <source>
        <dbReference type="ARBA" id="ARBA00023049"/>
    </source>
</evidence>
<feature type="region of interest" description="Disordered" evidence="15">
    <location>
        <begin position="790"/>
        <end position="809"/>
    </location>
</feature>
<dbReference type="Gene3D" id="3.40.630.10">
    <property type="entry name" value="Zn peptidases"/>
    <property type="match status" value="1"/>
</dbReference>
<keyword evidence="11 16" id="KW-1133">Transmembrane helix</keyword>
<feature type="transmembrane region" description="Helical" evidence="16">
    <location>
        <begin position="421"/>
        <end position="438"/>
    </location>
</feature>
<proteinExistence type="inferred from homology"/>
<evidence type="ECO:0000259" key="17">
    <source>
        <dbReference type="Pfam" id="PF04389"/>
    </source>
</evidence>
<dbReference type="FunFam" id="3.40.630.10:FF:000008">
    <property type="entry name" value="Endoplasmic reticulum metallopeptidase 1"/>
    <property type="match status" value="1"/>
</dbReference>
<dbReference type="InterPro" id="IPR048024">
    <property type="entry name" value="Fxna-like_M28_dom"/>
</dbReference>
<dbReference type="EMBL" id="LNRQ01000009">
    <property type="protein sequence ID" value="KZM83626.1"/>
    <property type="molecule type" value="Genomic_DNA"/>
</dbReference>
<dbReference type="GO" id="GO:0046872">
    <property type="term" value="F:metal ion binding"/>
    <property type="evidence" value="ECO:0007669"/>
    <property type="project" value="UniProtKB-KW"/>
</dbReference>
<evidence type="ECO:0000313" key="18">
    <source>
        <dbReference type="EMBL" id="KZM83626.1"/>
    </source>
</evidence>
<dbReference type="InterPro" id="IPR007484">
    <property type="entry name" value="Peptidase_M28"/>
</dbReference>
<keyword evidence="6 16" id="KW-0812">Transmembrane</keyword>
<dbReference type="SUPFAM" id="SSF53187">
    <property type="entry name" value="Zn-dependent exopeptidases"/>
    <property type="match status" value="1"/>
</dbReference>
<evidence type="ECO:0000256" key="4">
    <source>
        <dbReference type="ARBA" id="ARBA00010918"/>
    </source>
</evidence>
<feature type="transmembrane region" description="Helical" evidence="16">
    <location>
        <begin position="729"/>
        <end position="748"/>
    </location>
</feature>
<comment type="similarity">
    <text evidence="4">Belongs to the peptidase M28 family.</text>
</comment>
<comment type="cofactor">
    <cofactor evidence="1">
        <name>Zn(2+)</name>
        <dbReference type="ChEBI" id="CHEBI:29105"/>
    </cofactor>
</comment>
<feature type="transmembrane region" description="Helical" evidence="16">
    <location>
        <begin position="596"/>
        <end position="617"/>
    </location>
</feature>
<evidence type="ECO:0000256" key="7">
    <source>
        <dbReference type="ARBA" id="ARBA00022723"/>
    </source>
</evidence>
<evidence type="ECO:0000256" key="13">
    <source>
        <dbReference type="ARBA" id="ARBA00023136"/>
    </source>
</evidence>
<evidence type="ECO:0000256" key="14">
    <source>
        <dbReference type="ARBA" id="ARBA00023180"/>
    </source>
</evidence>
<keyword evidence="10" id="KW-0862">Zinc</keyword>
<dbReference type="OMA" id="WNNTIGA"/>
<evidence type="ECO:0000256" key="11">
    <source>
        <dbReference type="ARBA" id="ARBA00022989"/>
    </source>
</evidence>
<dbReference type="AlphaFoldDB" id="A0A175YIT8"/>
<keyword evidence="12" id="KW-0482">Metalloprotease</keyword>
<evidence type="ECO:0000256" key="2">
    <source>
        <dbReference type="ARBA" id="ARBA00004477"/>
    </source>
</evidence>
<keyword evidence="7" id="KW-0479">Metal-binding</keyword>
<dbReference type="CDD" id="cd03875">
    <property type="entry name" value="M28_Fxna_like"/>
    <property type="match status" value="1"/>
</dbReference>
<dbReference type="InterPro" id="IPR045175">
    <property type="entry name" value="M28_fam"/>
</dbReference>
<dbReference type="GO" id="GO:0006465">
    <property type="term" value="P:signal peptide processing"/>
    <property type="evidence" value="ECO:0007669"/>
    <property type="project" value="InterPro"/>
</dbReference>
<sequence length="809" mass="90024">MGRKSDGNNSGGMSSAFNLLFSLLIIYGLMSYFVYSLVHMKFVKPLPLDAPLHRFSEARAIQHIRVLAHDIPARQEGQPGLRQAADYIKSQLHLLQDRAGPDFRIEIEETSINGSFNMMFLGRSISLAYRNHTNVLMRISSAVSQEDDPAVLLNGHFDSPPSSPGAADCGSCVASMLEVARLIVDSGWVPNRPIIFLFNGAEELFMVGSHGFMKTHKWTKTIGAFINLEASGNGGPDFVCQSGPGSWPSLVYAQSALYPMGSSANQDVFGIVPGDTDYRIFANDHGNIPGLDIIYLIGGYYYHTTTDTVERLLPGSIQARGENVIRVVKAFTMSTKMRNAYDRESHLVDEGIEHERPIFFDYMSWFLIYYTRRQAMVLHSIPIAVFILVPFFLRLSHLGFWCSIAMFGDFIIGLIFHVTGIILAILVPIIFSIVRLLFVSYSMNWFGNPYLAYMMFVPPSIVGLLIPRFVWRSFPLCQDPSKVNSSAEELAGEARFWGAFGQYALMTLGYLVAGLGGGFLYFFFSAFMLLAWFSFSLSIKSFGRHSLRSAACYIVPLLPCILYVVYFGGVLIQFLIEKMGMMGSLPPPYGYFIPDVIVAAVIGAVTSLSVGPLVPVIGNWLARSSIMQFLLHITVVTLALSSQLFPYSKDAPKRLVLQHTIQTDAGQIIDSTFDISVLDSNSLVFLFKHAPGIASELEIGPDFSLETADLSSRERWMMDWEGQKLAEQLMQTMLMAFALVAFVTGYLLGSFETVLLIYAAGLVFTSLVTLPDWPFYNRHPVKWLDPSEAEIHPKPQFDSTSAKRKASNK</sequence>
<keyword evidence="9" id="KW-0256">Endoplasmic reticulum</keyword>
<comment type="similarity">
    <text evidence="3">Belongs to the SPCS1 family.</text>
</comment>
<keyword evidence="8" id="KW-0378">Hydrolase</keyword>